<reference evidence="1" key="1">
    <citation type="submission" date="2020-05" db="EMBL/GenBank/DDBJ databases">
        <authorList>
            <person name="Chiriac C."/>
            <person name="Salcher M."/>
            <person name="Ghai R."/>
            <person name="Kavagutti S V."/>
        </authorList>
    </citation>
    <scope>NUCLEOTIDE SEQUENCE</scope>
</reference>
<sequence>MPPIDAGAVHETTDWPFAFEVAVTDVGAPGATPGTAAADATDATPVPAEFVAFTVNVYEVPFVRPATVHEVVEEVHVNEPGLEVTV</sequence>
<dbReference type="AlphaFoldDB" id="A0A6J7K503"/>
<dbReference type="EMBL" id="CAFBNC010000122">
    <property type="protein sequence ID" value="CAB4950417.1"/>
    <property type="molecule type" value="Genomic_DNA"/>
</dbReference>
<evidence type="ECO:0000313" key="1">
    <source>
        <dbReference type="EMBL" id="CAB4950417.1"/>
    </source>
</evidence>
<protein>
    <submittedName>
        <fullName evidence="1">Unannotated protein</fullName>
    </submittedName>
</protein>
<proteinExistence type="predicted"/>
<gene>
    <name evidence="1" type="ORF">UFOPK3733_01838</name>
</gene>
<organism evidence="1">
    <name type="scientific">freshwater metagenome</name>
    <dbReference type="NCBI Taxonomy" id="449393"/>
    <lineage>
        <taxon>unclassified sequences</taxon>
        <taxon>metagenomes</taxon>
        <taxon>ecological metagenomes</taxon>
    </lineage>
</organism>
<accession>A0A6J7K503</accession>
<name>A0A6J7K503_9ZZZZ</name>